<evidence type="ECO:0000259" key="2">
    <source>
        <dbReference type="PROSITE" id="PS50249"/>
    </source>
</evidence>
<sequence length="189" mass="21697">MGSVSRVHLHADAYLSCITHALSNETEEVMGLCIGEMLEKTSGCEIHVHTVMLLRRMDKRKDRVEISVEQLSNASTRAEELARKSGLPLRIVGWYHSHPHITVWPSHVDVQTQAMYQMMDQTFVGLIFSCFNENKAHLQTFEATCFQSERTSSEWEPPKYQGIEIPMYIERNKSVSEFNLQTLTNLPKI</sequence>
<dbReference type="CDD" id="cd08068">
    <property type="entry name" value="MPN_BRCC36"/>
    <property type="match status" value="1"/>
</dbReference>
<dbReference type="InterPro" id="IPR050242">
    <property type="entry name" value="JAMM_MPN+_peptidase_M67A"/>
</dbReference>
<dbReference type="MEROPS" id="M67.004"/>
<dbReference type="Proteomes" id="UP000007875">
    <property type="component" value="Unassembled WGS sequence"/>
</dbReference>
<evidence type="ECO:0000256" key="1">
    <source>
        <dbReference type="ARBA" id="ARBA00008021"/>
    </source>
</evidence>
<dbReference type="InterPro" id="IPR033860">
    <property type="entry name" value="MPN_BRCC36"/>
</dbReference>
<dbReference type="STRING" id="51511.ENSCSAVP00000017082"/>
<dbReference type="HOGENOM" id="CLU_053351_2_0_1"/>
<dbReference type="OMA" id="THAMSTE"/>
<comment type="similarity">
    <text evidence="1">Belongs to the peptidase M67A family. BRCC36 subfamily.</text>
</comment>
<name>H2ZHL6_CIOSA</name>
<dbReference type="PANTHER" id="PTHR10410">
    <property type="entry name" value="EUKARYOTIC TRANSLATION INITIATION FACTOR 3 -RELATED"/>
    <property type="match status" value="1"/>
</dbReference>
<dbReference type="Pfam" id="PF01398">
    <property type="entry name" value="JAB"/>
    <property type="match status" value="1"/>
</dbReference>
<proteinExistence type="inferred from homology"/>
<dbReference type="eggNOG" id="KOG1555">
    <property type="taxonomic scope" value="Eukaryota"/>
</dbReference>
<dbReference type="Ensembl" id="ENSCSAVT00000017265.1">
    <property type="protein sequence ID" value="ENSCSAVP00000017082.1"/>
    <property type="gene ID" value="ENSCSAVG00000010043.1"/>
</dbReference>
<dbReference type="GO" id="GO:0070536">
    <property type="term" value="P:protein K63-linked deubiquitination"/>
    <property type="evidence" value="ECO:0007669"/>
    <property type="project" value="InterPro"/>
</dbReference>
<dbReference type="InterPro" id="IPR000555">
    <property type="entry name" value="JAMM/MPN+_dom"/>
</dbReference>
<evidence type="ECO:0000313" key="4">
    <source>
        <dbReference type="Proteomes" id="UP000007875"/>
    </source>
</evidence>
<evidence type="ECO:0000313" key="3">
    <source>
        <dbReference type="Ensembl" id="ENSCSAVP00000017082.1"/>
    </source>
</evidence>
<reference evidence="3" key="2">
    <citation type="submission" date="2025-08" db="UniProtKB">
        <authorList>
            <consortium name="Ensembl"/>
        </authorList>
    </citation>
    <scope>IDENTIFICATION</scope>
</reference>
<dbReference type="InterPro" id="IPR037518">
    <property type="entry name" value="MPN"/>
</dbReference>
<dbReference type="GO" id="GO:0004843">
    <property type="term" value="F:cysteine-type deubiquitinase activity"/>
    <property type="evidence" value="ECO:0007669"/>
    <property type="project" value="InterPro"/>
</dbReference>
<dbReference type="GeneTree" id="ENSGT00390000000360"/>
<keyword evidence="4" id="KW-1185">Reference proteome</keyword>
<organism evidence="3 4">
    <name type="scientific">Ciona savignyi</name>
    <name type="common">Pacific transparent sea squirt</name>
    <dbReference type="NCBI Taxonomy" id="51511"/>
    <lineage>
        <taxon>Eukaryota</taxon>
        <taxon>Metazoa</taxon>
        <taxon>Chordata</taxon>
        <taxon>Tunicata</taxon>
        <taxon>Ascidiacea</taxon>
        <taxon>Phlebobranchia</taxon>
        <taxon>Cionidae</taxon>
        <taxon>Ciona</taxon>
    </lineage>
</organism>
<dbReference type="GO" id="GO:0070552">
    <property type="term" value="C:BRISC complex"/>
    <property type="evidence" value="ECO:0007669"/>
    <property type="project" value="InterPro"/>
</dbReference>
<dbReference type="Gene3D" id="3.40.140.10">
    <property type="entry name" value="Cytidine Deaminase, domain 2"/>
    <property type="match status" value="1"/>
</dbReference>
<dbReference type="GO" id="GO:0006281">
    <property type="term" value="P:DNA repair"/>
    <property type="evidence" value="ECO:0007669"/>
    <property type="project" value="InterPro"/>
</dbReference>
<reference evidence="3" key="3">
    <citation type="submission" date="2025-09" db="UniProtKB">
        <authorList>
            <consortium name="Ensembl"/>
        </authorList>
    </citation>
    <scope>IDENTIFICATION</scope>
</reference>
<reference evidence="4" key="1">
    <citation type="submission" date="2003-08" db="EMBL/GenBank/DDBJ databases">
        <authorList>
            <person name="Birren B."/>
            <person name="Nusbaum C."/>
            <person name="Abebe A."/>
            <person name="Abouelleil A."/>
            <person name="Adekoya E."/>
            <person name="Ait-zahra M."/>
            <person name="Allen N."/>
            <person name="Allen T."/>
            <person name="An P."/>
            <person name="Anderson M."/>
            <person name="Anderson S."/>
            <person name="Arachchi H."/>
            <person name="Armbruster J."/>
            <person name="Bachantsang P."/>
            <person name="Baldwin J."/>
            <person name="Barry A."/>
            <person name="Bayul T."/>
            <person name="Blitshsteyn B."/>
            <person name="Bloom T."/>
            <person name="Blye J."/>
            <person name="Boguslavskiy L."/>
            <person name="Borowsky M."/>
            <person name="Boukhgalter B."/>
            <person name="Brunache A."/>
            <person name="Butler J."/>
            <person name="Calixte N."/>
            <person name="Calvo S."/>
            <person name="Camarata J."/>
            <person name="Campo K."/>
            <person name="Chang J."/>
            <person name="Cheshatsang Y."/>
            <person name="Citroen M."/>
            <person name="Collymore A."/>
            <person name="Considine T."/>
            <person name="Cook A."/>
            <person name="Cooke P."/>
            <person name="Corum B."/>
            <person name="Cuomo C."/>
            <person name="David R."/>
            <person name="Dawoe T."/>
            <person name="Degray S."/>
            <person name="Dodge S."/>
            <person name="Dooley K."/>
            <person name="Dorje P."/>
            <person name="Dorjee K."/>
            <person name="Dorris L."/>
            <person name="Duffey N."/>
            <person name="Dupes A."/>
            <person name="Elkins T."/>
            <person name="Engels R."/>
            <person name="Erickson J."/>
            <person name="Farina A."/>
            <person name="Faro S."/>
            <person name="Ferreira P."/>
            <person name="Fischer H."/>
            <person name="Fitzgerald M."/>
            <person name="Foley K."/>
            <person name="Gage D."/>
            <person name="Galagan J."/>
            <person name="Gearin G."/>
            <person name="Gnerre S."/>
            <person name="Gnirke A."/>
            <person name="Goyette A."/>
            <person name="Graham J."/>
            <person name="Grandbois E."/>
            <person name="Gyaltsen K."/>
            <person name="Hafez N."/>
            <person name="Hagopian D."/>
            <person name="Hagos B."/>
            <person name="Hall J."/>
            <person name="Hatcher B."/>
            <person name="Heller A."/>
            <person name="Higgins H."/>
            <person name="Honan T."/>
            <person name="Horn A."/>
            <person name="Houde N."/>
            <person name="Hughes L."/>
            <person name="Hulme W."/>
            <person name="Husby E."/>
            <person name="Iliev I."/>
            <person name="Jaffe D."/>
            <person name="Jones C."/>
            <person name="Kamal M."/>
            <person name="Kamat A."/>
            <person name="Kamvysselis M."/>
            <person name="Karlsson E."/>
            <person name="Kells C."/>
            <person name="Kieu A."/>
            <person name="Kisner P."/>
            <person name="Kodira C."/>
            <person name="Kulbokas E."/>
            <person name="Labutti K."/>
            <person name="Lama D."/>
            <person name="Landers T."/>
            <person name="Leger J."/>
            <person name="Levine S."/>
            <person name="Lewis D."/>
            <person name="Lewis T."/>
            <person name="Lindblad-toh K."/>
            <person name="Liu X."/>
            <person name="Lokyitsang T."/>
            <person name="Lokyitsang Y."/>
            <person name="Lucien O."/>
            <person name="Lui A."/>
            <person name="Ma L.J."/>
            <person name="Mabbitt R."/>
            <person name="Macdonald J."/>
            <person name="Maclean C."/>
            <person name="Major J."/>
            <person name="Manning J."/>
            <person name="Marabella R."/>
            <person name="Maru K."/>
            <person name="Matthews C."/>
            <person name="Mauceli E."/>
            <person name="Mccarthy M."/>
            <person name="Mcdonough S."/>
            <person name="Mcghee T."/>
            <person name="Meldrim J."/>
            <person name="Meneus L."/>
            <person name="Mesirov J."/>
            <person name="Mihalev A."/>
            <person name="Mihova T."/>
            <person name="Mikkelsen T."/>
            <person name="Mlenga V."/>
            <person name="Moru K."/>
            <person name="Mozes J."/>
            <person name="Mulrain L."/>
            <person name="Munson G."/>
            <person name="Naylor J."/>
            <person name="Newes C."/>
            <person name="Nguyen C."/>
            <person name="Nguyen N."/>
            <person name="Nguyen T."/>
            <person name="Nicol R."/>
            <person name="Nielsen C."/>
            <person name="Nizzari M."/>
            <person name="Norbu C."/>
            <person name="Norbu N."/>
            <person name="O'donnell P."/>
            <person name="Okoawo O."/>
            <person name="O'leary S."/>
            <person name="Omotosho B."/>
            <person name="O'neill K."/>
            <person name="Osman S."/>
            <person name="Parker S."/>
            <person name="Perrin D."/>
            <person name="Phunkhang P."/>
            <person name="Piqani B."/>
            <person name="Purcell S."/>
            <person name="Rachupka T."/>
            <person name="Ramasamy U."/>
            <person name="Rameau R."/>
            <person name="Ray V."/>
            <person name="Raymond C."/>
            <person name="Retta R."/>
            <person name="Richardson S."/>
            <person name="Rise C."/>
            <person name="Rodriguez J."/>
            <person name="Rogers J."/>
            <person name="Rogov P."/>
            <person name="Rutman M."/>
            <person name="Schupbach R."/>
            <person name="Seaman C."/>
            <person name="Settipalli S."/>
            <person name="Sharpe T."/>
            <person name="Sheridan J."/>
            <person name="Sherpa N."/>
            <person name="Shi J."/>
            <person name="Smirnov S."/>
            <person name="Smith C."/>
            <person name="Sougnez C."/>
            <person name="Spencer B."/>
            <person name="Stalker J."/>
            <person name="Stange-thomann N."/>
            <person name="Stavropoulos S."/>
            <person name="Stetson K."/>
            <person name="Stone C."/>
            <person name="Stone S."/>
            <person name="Stubbs M."/>
            <person name="Talamas J."/>
            <person name="Tchuinga P."/>
            <person name="Tenzing P."/>
            <person name="Tesfaye S."/>
            <person name="Theodore J."/>
            <person name="Thoulutsang Y."/>
            <person name="Topham K."/>
            <person name="Towey S."/>
            <person name="Tsamla T."/>
            <person name="Tsomo N."/>
            <person name="Vallee D."/>
            <person name="Vassiliev H."/>
            <person name="Venkataraman V."/>
            <person name="Vinson J."/>
            <person name="Vo A."/>
            <person name="Wade C."/>
            <person name="Wang S."/>
            <person name="Wangchuk T."/>
            <person name="Wangdi T."/>
            <person name="Whittaker C."/>
            <person name="Wilkinson J."/>
            <person name="Wu Y."/>
            <person name="Wyman D."/>
            <person name="Yadav S."/>
            <person name="Yang S."/>
            <person name="Yang X."/>
            <person name="Yeager S."/>
            <person name="Yee E."/>
            <person name="Young G."/>
            <person name="Zainoun J."/>
            <person name="Zembeck L."/>
            <person name="Zimmer A."/>
            <person name="Zody M."/>
            <person name="Lander E."/>
        </authorList>
    </citation>
    <scope>NUCLEOTIDE SEQUENCE [LARGE SCALE GENOMIC DNA]</scope>
</reference>
<dbReference type="InParanoid" id="H2ZHL6"/>
<protein>
    <recommendedName>
        <fullName evidence="2">MPN domain-containing protein</fullName>
    </recommendedName>
</protein>
<dbReference type="PROSITE" id="PS50249">
    <property type="entry name" value="MPN"/>
    <property type="match status" value="1"/>
</dbReference>
<dbReference type="GO" id="GO:0008237">
    <property type="term" value="F:metallopeptidase activity"/>
    <property type="evidence" value="ECO:0007669"/>
    <property type="project" value="InterPro"/>
</dbReference>
<dbReference type="AlphaFoldDB" id="H2ZHL6"/>
<accession>H2ZHL6</accession>
<dbReference type="SUPFAM" id="SSF102712">
    <property type="entry name" value="JAB1/MPN domain"/>
    <property type="match status" value="1"/>
</dbReference>
<dbReference type="SMART" id="SM00232">
    <property type="entry name" value="JAB_MPN"/>
    <property type="match status" value="1"/>
</dbReference>
<dbReference type="GO" id="GO:0070531">
    <property type="term" value="C:BRCA1-A complex"/>
    <property type="evidence" value="ECO:0007669"/>
    <property type="project" value="InterPro"/>
</dbReference>
<feature type="domain" description="MPN" evidence="2">
    <location>
        <begin position="7"/>
        <end position="152"/>
    </location>
</feature>